<dbReference type="Proteomes" id="UP001596504">
    <property type="component" value="Unassembled WGS sequence"/>
</dbReference>
<dbReference type="EMBL" id="JBHTCJ010000001">
    <property type="protein sequence ID" value="MFC7340077.1"/>
    <property type="molecule type" value="Genomic_DNA"/>
</dbReference>
<accession>A0ABW2LCA7</accession>
<gene>
    <name evidence="1" type="ORF">ACFQRI_01540</name>
</gene>
<proteinExistence type="predicted"/>
<evidence type="ECO:0000313" key="1">
    <source>
        <dbReference type="EMBL" id="MFC7340077.1"/>
    </source>
</evidence>
<organism evidence="1 2">
    <name type="scientific">Saccharopolyspora griseoalba</name>
    <dbReference type="NCBI Taxonomy" id="1431848"/>
    <lineage>
        <taxon>Bacteria</taxon>
        <taxon>Bacillati</taxon>
        <taxon>Actinomycetota</taxon>
        <taxon>Actinomycetes</taxon>
        <taxon>Pseudonocardiales</taxon>
        <taxon>Pseudonocardiaceae</taxon>
        <taxon>Saccharopolyspora</taxon>
    </lineage>
</organism>
<evidence type="ECO:0000313" key="2">
    <source>
        <dbReference type="Proteomes" id="UP001596504"/>
    </source>
</evidence>
<protein>
    <submittedName>
        <fullName evidence="1">Uncharacterized protein</fullName>
    </submittedName>
</protein>
<dbReference type="RefSeq" id="WP_380663336.1">
    <property type="nucleotide sequence ID" value="NZ_JBHTCJ010000001.1"/>
</dbReference>
<name>A0ABW2LCA7_9PSEU</name>
<sequence length="45" mass="5324">MIRIVTLGEKMRRYLGLFDYFQRKVTIAQMHYVTGEGTLARAYII</sequence>
<keyword evidence="2" id="KW-1185">Reference proteome</keyword>
<comment type="caution">
    <text evidence="1">The sequence shown here is derived from an EMBL/GenBank/DDBJ whole genome shotgun (WGS) entry which is preliminary data.</text>
</comment>
<reference evidence="2" key="1">
    <citation type="journal article" date="2019" name="Int. J. Syst. Evol. Microbiol.">
        <title>The Global Catalogue of Microorganisms (GCM) 10K type strain sequencing project: providing services to taxonomists for standard genome sequencing and annotation.</title>
        <authorList>
            <consortium name="The Broad Institute Genomics Platform"/>
            <consortium name="The Broad Institute Genome Sequencing Center for Infectious Disease"/>
            <person name="Wu L."/>
            <person name="Ma J."/>
        </authorList>
    </citation>
    <scope>NUCLEOTIDE SEQUENCE [LARGE SCALE GENOMIC DNA]</scope>
    <source>
        <strain evidence="2">WLHS5</strain>
    </source>
</reference>